<dbReference type="Gene3D" id="3.40.50.720">
    <property type="entry name" value="NAD(P)-binding Rossmann-like Domain"/>
    <property type="match status" value="1"/>
</dbReference>
<dbReference type="AlphaFoldDB" id="A0A7G5BVL3"/>
<evidence type="ECO:0000256" key="1">
    <source>
        <dbReference type="ARBA" id="ARBA00006484"/>
    </source>
</evidence>
<feature type="domain" description="Ketoreductase" evidence="3">
    <location>
        <begin position="9"/>
        <end position="190"/>
    </location>
</feature>
<dbReference type="Proteomes" id="UP000515679">
    <property type="component" value="Chromosome"/>
</dbReference>
<dbReference type="PRINTS" id="PR00081">
    <property type="entry name" value="GDHRDH"/>
</dbReference>
<evidence type="ECO:0000313" key="4">
    <source>
        <dbReference type="EMBL" id="QMV40997.1"/>
    </source>
</evidence>
<name>A0A7G5BVL3_9BACL</name>
<dbReference type="InterPro" id="IPR057326">
    <property type="entry name" value="KR_dom"/>
</dbReference>
<keyword evidence="2" id="KW-0560">Oxidoreductase</keyword>
<dbReference type="GO" id="GO:0016491">
    <property type="term" value="F:oxidoreductase activity"/>
    <property type="evidence" value="ECO:0007669"/>
    <property type="project" value="UniProtKB-KW"/>
</dbReference>
<organism evidence="4 5">
    <name type="scientific">Cohnella cholangitidis</name>
    <dbReference type="NCBI Taxonomy" id="2598458"/>
    <lineage>
        <taxon>Bacteria</taxon>
        <taxon>Bacillati</taxon>
        <taxon>Bacillota</taxon>
        <taxon>Bacilli</taxon>
        <taxon>Bacillales</taxon>
        <taxon>Paenibacillaceae</taxon>
        <taxon>Cohnella</taxon>
    </lineage>
</organism>
<protein>
    <submittedName>
        <fullName evidence="4">SDR family oxidoreductase</fullName>
    </submittedName>
</protein>
<sequence>MKMNRLDGKVAFVSGGGRGIGAAAALSLAQRGAKVAVNYVRQPDSAQAVVDRIRQAGGEAALAQADVRDPEQVRAAMASIRETWGDIDILVNNAHMSFVMKPLLAMQWEELAQKLNDEMKAAFTLTKAVLPAMIERKYGRIIYISSNAADVPVPYMAAHGSAKAALDAFSKYVALECAPYGVTANVVSPGLVETEASGETPETVKRQIAAMTPLQRVGVPDDIAGAIAFFASEESRFITGTSMSVNGGMKMD</sequence>
<dbReference type="SUPFAM" id="SSF51735">
    <property type="entry name" value="NAD(P)-binding Rossmann-fold domains"/>
    <property type="match status" value="1"/>
</dbReference>
<dbReference type="SMART" id="SM00822">
    <property type="entry name" value="PKS_KR"/>
    <property type="match status" value="1"/>
</dbReference>
<dbReference type="FunFam" id="3.40.50.720:FF:000084">
    <property type="entry name" value="Short-chain dehydrogenase reductase"/>
    <property type="match status" value="1"/>
</dbReference>
<keyword evidence="5" id="KW-1185">Reference proteome</keyword>
<dbReference type="Pfam" id="PF13561">
    <property type="entry name" value="adh_short_C2"/>
    <property type="match status" value="1"/>
</dbReference>
<evidence type="ECO:0000256" key="2">
    <source>
        <dbReference type="ARBA" id="ARBA00023002"/>
    </source>
</evidence>
<evidence type="ECO:0000313" key="5">
    <source>
        <dbReference type="Proteomes" id="UP000515679"/>
    </source>
</evidence>
<dbReference type="KEGG" id="cchl:FPL14_07085"/>
<proteinExistence type="inferred from homology"/>
<reference evidence="4 5" key="1">
    <citation type="submission" date="2019-07" db="EMBL/GenBank/DDBJ databases">
        <authorList>
            <person name="Kim J.K."/>
            <person name="Cheong H.-M."/>
            <person name="Choi Y."/>
            <person name="Hwang K.J."/>
            <person name="Lee S."/>
            <person name="Choi C."/>
        </authorList>
    </citation>
    <scope>NUCLEOTIDE SEQUENCE [LARGE SCALE GENOMIC DNA]</scope>
    <source>
        <strain evidence="4 5">KS 22</strain>
    </source>
</reference>
<dbReference type="InterPro" id="IPR036291">
    <property type="entry name" value="NAD(P)-bd_dom_sf"/>
</dbReference>
<dbReference type="PRINTS" id="PR00080">
    <property type="entry name" value="SDRFAMILY"/>
</dbReference>
<dbReference type="PANTHER" id="PTHR42879">
    <property type="entry name" value="3-OXOACYL-(ACYL-CARRIER-PROTEIN) REDUCTASE"/>
    <property type="match status" value="1"/>
</dbReference>
<dbReference type="InterPro" id="IPR002347">
    <property type="entry name" value="SDR_fam"/>
</dbReference>
<gene>
    <name evidence="4" type="ORF">FPL14_07085</name>
</gene>
<accession>A0A7G5BVL3</accession>
<dbReference type="EMBL" id="CP041969">
    <property type="protein sequence ID" value="QMV40997.1"/>
    <property type="molecule type" value="Genomic_DNA"/>
</dbReference>
<comment type="similarity">
    <text evidence="1">Belongs to the short-chain dehydrogenases/reductases (SDR) family.</text>
</comment>
<dbReference type="PANTHER" id="PTHR42879:SF2">
    <property type="entry name" value="3-OXOACYL-[ACYL-CARRIER-PROTEIN] REDUCTASE FABG"/>
    <property type="match status" value="1"/>
</dbReference>
<dbReference type="InterPro" id="IPR050259">
    <property type="entry name" value="SDR"/>
</dbReference>
<evidence type="ECO:0000259" key="3">
    <source>
        <dbReference type="SMART" id="SM00822"/>
    </source>
</evidence>
<dbReference type="GO" id="GO:0008206">
    <property type="term" value="P:bile acid metabolic process"/>
    <property type="evidence" value="ECO:0007669"/>
    <property type="project" value="UniProtKB-ARBA"/>
</dbReference>